<evidence type="ECO:0000313" key="3">
    <source>
        <dbReference type="EMBL" id="KAH0858424.1"/>
    </source>
</evidence>
<feature type="region of interest" description="Disordered" evidence="1">
    <location>
        <begin position="226"/>
        <end position="389"/>
    </location>
</feature>
<feature type="compositionally biased region" description="Basic and acidic residues" evidence="1">
    <location>
        <begin position="171"/>
        <end position="191"/>
    </location>
</feature>
<comment type="caution">
    <text evidence="3">The sequence shown here is derived from an EMBL/GenBank/DDBJ whole genome shotgun (WGS) entry which is preliminary data.</text>
</comment>
<feature type="region of interest" description="Disordered" evidence="1">
    <location>
        <begin position="1"/>
        <end position="28"/>
    </location>
</feature>
<evidence type="ECO:0000313" key="4">
    <source>
        <dbReference type="Proteomes" id="UP000824890"/>
    </source>
</evidence>
<feature type="non-terminal residue" evidence="3">
    <location>
        <position position="1"/>
    </location>
</feature>
<reference evidence="3 4" key="1">
    <citation type="submission" date="2021-05" db="EMBL/GenBank/DDBJ databases">
        <title>Genome Assembly of Synthetic Allotetraploid Brassica napus Reveals Homoeologous Exchanges between Subgenomes.</title>
        <authorList>
            <person name="Davis J.T."/>
        </authorList>
    </citation>
    <scope>NUCLEOTIDE SEQUENCE [LARGE SCALE GENOMIC DNA]</scope>
    <source>
        <strain evidence="4">cv. Da-Ae</strain>
        <tissue evidence="3">Seedling</tissue>
    </source>
</reference>
<dbReference type="Pfam" id="PF03384">
    <property type="entry name" value="DUF287"/>
    <property type="match status" value="1"/>
</dbReference>
<dbReference type="Proteomes" id="UP000824890">
    <property type="component" value="Unassembled WGS sequence"/>
</dbReference>
<feature type="compositionally biased region" description="Basic residues" evidence="1">
    <location>
        <begin position="1"/>
        <end position="23"/>
    </location>
</feature>
<protein>
    <recommendedName>
        <fullName evidence="2">DUF287 domain-containing protein</fullName>
    </recommendedName>
</protein>
<feature type="domain" description="DUF287" evidence="2">
    <location>
        <begin position="58"/>
        <end position="109"/>
    </location>
</feature>
<gene>
    <name evidence="3" type="ORF">HID58_086685</name>
</gene>
<keyword evidence="4" id="KW-1185">Reference proteome</keyword>
<feature type="compositionally biased region" description="Basic and acidic residues" evidence="1">
    <location>
        <begin position="284"/>
        <end position="309"/>
    </location>
</feature>
<dbReference type="InterPro" id="IPR005048">
    <property type="entry name" value="DUF287"/>
</dbReference>
<feature type="region of interest" description="Disordered" evidence="1">
    <location>
        <begin position="171"/>
        <end position="193"/>
    </location>
</feature>
<organism evidence="3 4">
    <name type="scientific">Brassica napus</name>
    <name type="common">Rape</name>
    <dbReference type="NCBI Taxonomy" id="3708"/>
    <lineage>
        <taxon>Eukaryota</taxon>
        <taxon>Viridiplantae</taxon>
        <taxon>Streptophyta</taxon>
        <taxon>Embryophyta</taxon>
        <taxon>Tracheophyta</taxon>
        <taxon>Spermatophyta</taxon>
        <taxon>Magnoliopsida</taxon>
        <taxon>eudicotyledons</taxon>
        <taxon>Gunneridae</taxon>
        <taxon>Pentapetalae</taxon>
        <taxon>rosids</taxon>
        <taxon>malvids</taxon>
        <taxon>Brassicales</taxon>
        <taxon>Brassicaceae</taxon>
        <taxon>Brassiceae</taxon>
        <taxon>Brassica</taxon>
    </lineage>
</organism>
<sequence length="424" mass="48338">RIKIMGGRKKRRQKNQRTTTRARKNIDPVVEEHVEEHIVEELSDGNSSDDLSAPSETIKSFLLPTLDEETLMARIVEDELEYDKEDGPSNMWSAWLTIKGKPIWWKELYELDVAAREFPKKKDKGKVSEEASSSNDGLENVLKGFEERLMASLTEVNVKVETMGKRLDGIEKKPTYESNREEAEKRGKKQDVMATQLDAIEKGQGVMKKKVRRMARKLKEKVFDNQDMGFNSQGMDFDRDFNRKNSEEAKEEKKAQTDDAEMVDATQEHETEAKINTNNEPEEEKTSEAEAQFEEGKDVEQETEGKDVQEEGEGKDDHEEISQAPMAGTPPASVVDQMDETTPAPVVGTPPRGRTKAMAARKGLHTPPRGRKNADNPQKFTTPPPEKEYVYHHSGFPLLSWKGILMRLKDRRRSLKPRLRKTIG</sequence>
<feature type="compositionally biased region" description="Basic residues" evidence="1">
    <location>
        <begin position="362"/>
        <end position="371"/>
    </location>
</feature>
<evidence type="ECO:0000256" key="1">
    <source>
        <dbReference type="SAM" id="MobiDB-lite"/>
    </source>
</evidence>
<evidence type="ECO:0000259" key="2">
    <source>
        <dbReference type="Pfam" id="PF03384"/>
    </source>
</evidence>
<name>A0ABQ7XR26_BRANA</name>
<proteinExistence type="predicted"/>
<dbReference type="EMBL" id="JAGKQM010000019">
    <property type="protein sequence ID" value="KAH0858424.1"/>
    <property type="molecule type" value="Genomic_DNA"/>
</dbReference>
<accession>A0ABQ7XR26</accession>
<feature type="compositionally biased region" description="Basic and acidic residues" evidence="1">
    <location>
        <begin position="236"/>
        <end position="257"/>
    </location>
</feature>